<keyword evidence="7" id="KW-0678">Repressor</keyword>
<dbReference type="Gene3D" id="3.30.1370.10">
    <property type="entry name" value="K Homology domain, type 1"/>
    <property type="match status" value="1"/>
</dbReference>
<comment type="function">
    <text evidence="20">One of the major pre-mRNA-binding proteins. Binds tenaciously to poly(C) sequences. Likely to play a role in the nuclear metabolism of hnRNAs, particularly for pre-mRNAs that contain cytidine-rich sequences. Can also bind poly(C) single-stranded DNA. Plays an important role in p53/TP53 response to DNA damage, acting at the level of both transcription activation and repression. When sumoylated, acts as a transcriptional coactivator of p53/TP53, playing a role in p21/CDKN1A and 14-3-3 sigma/SFN induction. As far as transcription repression is concerned, acts by interacting with long intergenic RNA p21 (lincRNA-p21), a non-coding RNA induced by p53/TP53. This interaction is necessary for the induction of apoptosis, but not cell cycle arrest. As part of a ribonucleoprotein complex composed at least of ZNF827, HNRNPL and the circular RNA circZNF827 that nucleates the complex on chromatin, may negatively regulate the transcription of genes involved in neuronal differentiation.</text>
</comment>
<dbReference type="GO" id="GO:0005737">
    <property type="term" value="C:cytoplasm"/>
    <property type="evidence" value="ECO:0007669"/>
    <property type="project" value="UniProtKB-SubCell"/>
</dbReference>
<reference evidence="24" key="1">
    <citation type="submission" date="2025-08" db="UniProtKB">
        <authorList>
            <consortium name="Ensembl"/>
        </authorList>
    </citation>
    <scope>IDENTIFICATION</scope>
</reference>
<accession>A0A8C5KEZ4</accession>
<evidence type="ECO:0000256" key="10">
    <source>
        <dbReference type="ARBA" id="ARBA00022728"/>
    </source>
</evidence>
<keyword evidence="15" id="KW-0010">Activator</keyword>
<name>A0A8C5KEZ4_JACJA</name>
<dbReference type="AlphaFoldDB" id="A0A8C5KEZ4"/>
<evidence type="ECO:0000256" key="11">
    <source>
        <dbReference type="ARBA" id="ARBA00022737"/>
    </source>
</evidence>
<dbReference type="GeneTree" id="ENSGT00940000153434"/>
<dbReference type="InterPro" id="IPR004087">
    <property type="entry name" value="KH_dom"/>
</dbReference>
<feature type="region of interest" description="Disordered" evidence="22">
    <location>
        <begin position="224"/>
        <end position="254"/>
    </location>
</feature>
<dbReference type="GO" id="GO:0005681">
    <property type="term" value="C:spliceosomal complex"/>
    <property type="evidence" value="ECO:0007669"/>
    <property type="project" value="UniProtKB-KW"/>
</dbReference>
<evidence type="ECO:0000256" key="22">
    <source>
        <dbReference type="SAM" id="MobiDB-lite"/>
    </source>
</evidence>
<keyword evidence="14" id="KW-0238">DNA-binding</keyword>
<dbReference type="SUPFAM" id="SSF54791">
    <property type="entry name" value="Eukaryotic type KH-domain (KH-domain type I)"/>
    <property type="match status" value="1"/>
</dbReference>
<dbReference type="PANTHER" id="PTHR10288">
    <property type="entry name" value="KH DOMAIN CONTAINING RNA BINDING PROTEIN"/>
    <property type="match status" value="1"/>
</dbReference>
<dbReference type="InterPro" id="IPR036612">
    <property type="entry name" value="KH_dom_type_1_sf"/>
</dbReference>
<dbReference type="GO" id="GO:0003677">
    <property type="term" value="F:DNA binding"/>
    <property type="evidence" value="ECO:0007669"/>
    <property type="project" value="UniProtKB-KW"/>
</dbReference>
<reference evidence="24" key="2">
    <citation type="submission" date="2025-09" db="UniProtKB">
        <authorList>
            <consortium name="Ensembl"/>
        </authorList>
    </citation>
    <scope>IDENTIFICATION</scope>
</reference>
<keyword evidence="13" id="KW-0805">Transcription regulation</keyword>
<evidence type="ECO:0000256" key="1">
    <source>
        <dbReference type="ARBA" id="ARBA00004188"/>
    </source>
</evidence>
<keyword evidence="5" id="KW-0488">Methylation</keyword>
<evidence type="ECO:0000256" key="7">
    <source>
        <dbReference type="ARBA" id="ARBA00022491"/>
    </source>
</evidence>
<evidence type="ECO:0000313" key="25">
    <source>
        <dbReference type="Proteomes" id="UP000694385"/>
    </source>
</evidence>
<evidence type="ECO:0000256" key="9">
    <source>
        <dbReference type="ARBA" id="ARBA00022664"/>
    </source>
</evidence>
<keyword evidence="17" id="KW-0508">mRNA splicing</keyword>
<dbReference type="GO" id="GO:0003723">
    <property type="term" value="F:RNA binding"/>
    <property type="evidence" value="ECO:0007669"/>
    <property type="project" value="UniProtKB-UniRule"/>
</dbReference>
<dbReference type="GO" id="GO:0005654">
    <property type="term" value="C:nucleoplasm"/>
    <property type="evidence" value="ECO:0007669"/>
    <property type="project" value="UniProtKB-SubCell"/>
</dbReference>
<keyword evidence="11" id="KW-0677">Repeat</keyword>
<keyword evidence="19" id="KW-0687">Ribonucleoprotein</keyword>
<evidence type="ECO:0000256" key="13">
    <source>
        <dbReference type="ARBA" id="ARBA00023015"/>
    </source>
</evidence>
<evidence type="ECO:0000256" key="16">
    <source>
        <dbReference type="ARBA" id="ARBA00023163"/>
    </source>
</evidence>
<dbReference type="SMART" id="SM00322">
    <property type="entry name" value="KH"/>
    <property type="match status" value="2"/>
</dbReference>
<keyword evidence="25" id="KW-1185">Reference proteome</keyword>
<evidence type="ECO:0000256" key="6">
    <source>
        <dbReference type="ARBA" id="ARBA00022490"/>
    </source>
</evidence>
<organism evidence="24 25">
    <name type="scientific">Jaculus jaculus</name>
    <name type="common">Lesser Egyptian jerboa</name>
    <dbReference type="NCBI Taxonomy" id="51337"/>
    <lineage>
        <taxon>Eukaryota</taxon>
        <taxon>Metazoa</taxon>
        <taxon>Chordata</taxon>
        <taxon>Craniata</taxon>
        <taxon>Vertebrata</taxon>
        <taxon>Euteleostomi</taxon>
        <taxon>Mammalia</taxon>
        <taxon>Eutheria</taxon>
        <taxon>Euarchontoglires</taxon>
        <taxon>Glires</taxon>
        <taxon>Rodentia</taxon>
        <taxon>Myomorpha</taxon>
        <taxon>Dipodoidea</taxon>
        <taxon>Dipodidae</taxon>
        <taxon>Dipodinae</taxon>
        <taxon>Jaculus</taxon>
    </lineage>
</organism>
<dbReference type="Pfam" id="PF08067">
    <property type="entry name" value="ROKNT"/>
    <property type="match status" value="1"/>
</dbReference>
<evidence type="ECO:0000256" key="15">
    <source>
        <dbReference type="ARBA" id="ARBA00023159"/>
    </source>
</evidence>
<proteinExistence type="predicted"/>
<keyword evidence="10" id="KW-0747">Spliceosome</keyword>
<evidence type="ECO:0000256" key="3">
    <source>
        <dbReference type="ARBA" id="ARBA00004642"/>
    </source>
</evidence>
<keyword evidence="6" id="KW-0963">Cytoplasm</keyword>
<evidence type="ECO:0000256" key="17">
    <source>
        <dbReference type="ARBA" id="ARBA00023187"/>
    </source>
</evidence>
<feature type="region of interest" description="Disordered" evidence="22">
    <location>
        <begin position="1"/>
        <end position="28"/>
    </location>
</feature>
<dbReference type="InterPro" id="IPR012987">
    <property type="entry name" value="ROK_N"/>
</dbReference>
<dbReference type="CDD" id="cd22432">
    <property type="entry name" value="KH-I_HNRNPK_rpt1"/>
    <property type="match status" value="1"/>
</dbReference>
<evidence type="ECO:0000259" key="23">
    <source>
        <dbReference type="SMART" id="SM00322"/>
    </source>
</evidence>
<dbReference type="GO" id="GO:0008380">
    <property type="term" value="P:RNA splicing"/>
    <property type="evidence" value="ECO:0007669"/>
    <property type="project" value="UniProtKB-KW"/>
</dbReference>
<evidence type="ECO:0000256" key="18">
    <source>
        <dbReference type="ARBA" id="ARBA00023242"/>
    </source>
</evidence>
<feature type="domain" description="K Homology" evidence="23">
    <location>
        <begin position="329"/>
        <end position="399"/>
    </location>
</feature>
<keyword evidence="9" id="KW-0507">mRNA processing</keyword>
<evidence type="ECO:0000256" key="20">
    <source>
        <dbReference type="ARBA" id="ARBA00045294"/>
    </source>
</evidence>
<dbReference type="FunFam" id="3.30.1370.10:FF:000025">
    <property type="entry name" value="Heterogeneous nuclear ribonucleoprotein K, like"/>
    <property type="match status" value="1"/>
</dbReference>
<dbReference type="PROSITE" id="PS50084">
    <property type="entry name" value="KH_TYPE_1"/>
    <property type="match status" value="2"/>
</dbReference>
<evidence type="ECO:0000256" key="8">
    <source>
        <dbReference type="ARBA" id="ARBA00022553"/>
    </source>
</evidence>
<keyword evidence="16" id="KW-0804">Transcription</keyword>
<evidence type="ECO:0000256" key="2">
    <source>
        <dbReference type="ARBA" id="ARBA00004496"/>
    </source>
</evidence>
<feature type="domain" description="K Homology" evidence="23">
    <location>
        <begin position="41"/>
        <end position="97"/>
    </location>
</feature>
<feature type="compositionally biased region" description="Basic and acidic residues" evidence="22">
    <location>
        <begin position="236"/>
        <end position="245"/>
    </location>
</feature>
<dbReference type="GO" id="GO:0002102">
    <property type="term" value="C:podosome"/>
    <property type="evidence" value="ECO:0007669"/>
    <property type="project" value="UniProtKB-SubCell"/>
</dbReference>
<evidence type="ECO:0000256" key="5">
    <source>
        <dbReference type="ARBA" id="ARBA00022481"/>
    </source>
</evidence>
<dbReference type="Pfam" id="PF00013">
    <property type="entry name" value="KH_1"/>
    <property type="match status" value="1"/>
</dbReference>
<dbReference type="Ensembl" id="ENSJJAT00000014694.1">
    <property type="protein sequence ID" value="ENSJJAP00000008270.1"/>
    <property type="gene ID" value="ENSJJAG00000012458.1"/>
</dbReference>
<keyword evidence="8" id="KW-0597">Phosphoprotein</keyword>
<evidence type="ECO:0000256" key="12">
    <source>
        <dbReference type="ARBA" id="ARBA00022884"/>
    </source>
</evidence>
<evidence type="ECO:0000256" key="19">
    <source>
        <dbReference type="ARBA" id="ARBA00023274"/>
    </source>
</evidence>
<evidence type="ECO:0000313" key="24">
    <source>
        <dbReference type="Ensembl" id="ENSJJAP00000008270.1"/>
    </source>
</evidence>
<dbReference type="GO" id="GO:0006397">
    <property type="term" value="P:mRNA processing"/>
    <property type="evidence" value="ECO:0007669"/>
    <property type="project" value="UniProtKB-KW"/>
</dbReference>
<sequence>METGQPEETFPDTETNGEFGKCPAEDMEDEQAFKRSRNTEEMIELRILLQSKNAGAVIGKGGKNIKVLHTDYNTSSSGLKCILSISAYIERIGEILKITPTLEPTATSQLPQESDAVECLHYQHYKGSLRLLIHQSLAGGIIGVKGNTQTTIKHFQECCPHSMDSYSYWRKIILDLISESLIKGHNPNFYDESYDYSGFTMMFDDLRGHPVGFPKLAGRGFDRVPPGRVGHPIPPSRRDYDDMSPRRGPPHPFLGQGGQGCNLIAYDRRGRPGDLYDGMVHFSADETWDSAIDTWSPSEGQMAYEPQGGSGYDYSYVGGGGSYGDLGGPIITTQVTIPKDLAGSIIGKSDQHIKQICHESGASIKIDEPLEGSKDRIISITGTQDQIQNAQYLLQNSSGKFF</sequence>
<dbReference type="InterPro" id="IPR004088">
    <property type="entry name" value="KH_dom_type_1"/>
</dbReference>
<dbReference type="Proteomes" id="UP000694385">
    <property type="component" value="Unassembled WGS sequence"/>
</dbReference>
<evidence type="ECO:0000256" key="4">
    <source>
        <dbReference type="ARBA" id="ARBA00018447"/>
    </source>
</evidence>
<keyword evidence="12 21" id="KW-0694">RNA-binding</keyword>
<evidence type="ECO:0000256" key="21">
    <source>
        <dbReference type="PROSITE-ProRule" id="PRU00117"/>
    </source>
</evidence>
<dbReference type="CDD" id="cd22434">
    <property type="entry name" value="KH-I_HNRNPK_rpt3"/>
    <property type="match status" value="1"/>
</dbReference>
<keyword evidence="18" id="KW-0539">Nucleus</keyword>
<comment type="subcellular location">
    <subcellularLocation>
        <location evidence="1">Cell projection</location>
        <location evidence="1">Podosome</location>
    </subcellularLocation>
    <subcellularLocation>
        <location evidence="2">Cytoplasm</location>
    </subcellularLocation>
    <subcellularLocation>
        <location evidence="3">Nucleus</location>
        <location evidence="3">Nucleoplasm</location>
    </subcellularLocation>
</comment>
<protein>
    <recommendedName>
        <fullName evidence="4">Heterogeneous nuclear ribonucleoprotein K</fullName>
    </recommendedName>
</protein>
<evidence type="ECO:0000256" key="14">
    <source>
        <dbReference type="ARBA" id="ARBA00023125"/>
    </source>
</evidence>